<dbReference type="PATRIC" id="fig|796943.3.peg.1946"/>
<dbReference type="InterPro" id="IPR001851">
    <property type="entry name" value="ABC_transp_permease"/>
</dbReference>
<dbReference type="GO" id="GO:0022857">
    <property type="term" value="F:transmembrane transporter activity"/>
    <property type="evidence" value="ECO:0007669"/>
    <property type="project" value="InterPro"/>
</dbReference>
<dbReference type="PANTHER" id="PTHR47089:SF1">
    <property type="entry name" value="GUANOSINE ABC TRANSPORTER PERMEASE PROTEIN NUPP"/>
    <property type="match status" value="1"/>
</dbReference>
<feature type="transmembrane region" description="Helical" evidence="7">
    <location>
        <begin position="21"/>
        <end position="44"/>
    </location>
</feature>
<dbReference type="STRING" id="796943.HMPREF9625_01483"/>
<feature type="transmembrane region" description="Helical" evidence="7">
    <location>
        <begin position="215"/>
        <end position="235"/>
    </location>
</feature>
<proteinExistence type="predicted"/>
<dbReference type="RefSeq" id="WP_009535329.1">
    <property type="nucleotide sequence ID" value="NZ_KE148312.1"/>
</dbReference>
<feature type="transmembrane region" description="Helical" evidence="7">
    <location>
        <begin position="265"/>
        <end position="285"/>
    </location>
</feature>
<feature type="transmembrane region" description="Helical" evidence="7">
    <location>
        <begin position="164"/>
        <end position="186"/>
    </location>
</feature>
<evidence type="ECO:0000256" key="2">
    <source>
        <dbReference type="ARBA" id="ARBA00022475"/>
    </source>
</evidence>
<evidence type="ECO:0000313" key="9">
    <source>
        <dbReference type="Proteomes" id="UP000018461"/>
    </source>
</evidence>
<dbReference type="PANTHER" id="PTHR47089">
    <property type="entry name" value="ABC TRANSPORTER, PERMEASE PROTEIN"/>
    <property type="match status" value="1"/>
</dbReference>
<feature type="transmembrane region" description="Helical" evidence="7">
    <location>
        <begin position="106"/>
        <end position="125"/>
    </location>
</feature>
<feature type="compositionally biased region" description="Basic and acidic residues" evidence="6">
    <location>
        <begin position="373"/>
        <end position="418"/>
    </location>
</feature>
<feature type="transmembrane region" description="Helical" evidence="7">
    <location>
        <begin position="131"/>
        <end position="152"/>
    </location>
</feature>
<evidence type="ECO:0000256" key="4">
    <source>
        <dbReference type="ARBA" id="ARBA00022989"/>
    </source>
</evidence>
<dbReference type="Proteomes" id="UP000018461">
    <property type="component" value="Unassembled WGS sequence"/>
</dbReference>
<evidence type="ECO:0000256" key="7">
    <source>
        <dbReference type="SAM" id="Phobius"/>
    </source>
</evidence>
<evidence type="ECO:0008006" key="10">
    <source>
        <dbReference type="Google" id="ProtNLM"/>
    </source>
</evidence>
<feature type="region of interest" description="Disordered" evidence="6">
    <location>
        <begin position="373"/>
        <end position="427"/>
    </location>
</feature>
<evidence type="ECO:0000256" key="5">
    <source>
        <dbReference type="ARBA" id="ARBA00023136"/>
    </source>
</evidence>
<evidence type="ECO:0000313" key="8">
    <source>
        <dbReference type="EMBL" id="EHL09510.1"/>
    </source>
</evidence>
<evidence type="ECO:0000256" key="6">
    <source>
        <dbReference type="SAM" id="MobiDB-lite"/>
    </source>
</evidence>
<dbReference type="CDD" id="cd06580">
    <property type="entry name" value="TM_PBP1_transp_TpRbsC_like"/>
    <property type="match status" value="1"/>
</dbReference>
<comment type="subcellular location">
    <subcellularLocation>
        <location evidence="1">Cell membrane</location>
        <topology evidence="1">Multi-pass membrane protein</topology>
    </subcellularLocation>
</comment>
<dbReference type="HOGENOM" id="CLU_040769_0_1_9"/>
<feature type="transmembrane region" description="Helical" evidence="7">
    <location>
        <begin position="81"/>
        <end position="99"/>
    </location>
</feature>
<dbReference type="EMBL" id="AFZC02000002">
    <property type="protein sequence ID" value="EHL09510.1"/>
    <property type="molecule type" value="Genomic_DNA"/>
</dbReference>
<dbReference type="AlphaFoldDB" id="G9WQ50"/>
<evidence type="ECO:0000256" key="1">
    <source>
        <dbReference type="ARBA" id="ARBA00004651"/>
    </source>
</evidence>
<feature type="transmembrane region" description="Helical" evidence="7">
    <location>
        <begin position="305"/>
        <end position="327"/>
    </location>
</feature>
<dbReference type="Pfam" id="PF02653">
    <property type="entry name" value="BPD_transp_2"/>
    <property type="match status" value="1"/>
</dbReference>
<reference evidence="8" key="2">
    <citation type="submission" date="2013-03" db="EMBL/GenBank/DDBJ databases">
        <title>The Genome Sequence of Oribacterium sp. ACB1.</title>
        <authorList>
            <consortium name="The Broad Institute Genomics Platform"/>
            <consortium name="The Broad Institute Genome Sequencing Center for Infectious Disease"/>
            <person name="Earl A."/>
            <person name="Ward D."/>
            <person name="Feldgarden M."/>
            <person name="Gevers D."/>
            <person name="Sizova M."/>
            <person name="Hazen A."/>
            <person name="Epstein S."/>
            <person name="Walker B."/>
            <person name="Young S."/>
            <person name="Zeng Q."/>
            <person name="Gargeya S."/>
            <person name="Fitzgerald M."/>
            <person name="Haas B."/>
            <person name="Abouelleil A."/>
            <person name="Allen A.W."/>
            <person name="Alvarado L."/>
            <person name="Arachchi H.M."/>
            <person name="Berlin A.M."/>
            <person name="Chapman S.B."/>
            <person name="Gainer-Dewar J."/>
            <person name="Goldberg J."/>
            <person name="Griggs A."/>
            <person name="Gujja S."/>
            <person name="Hansen M."/>
            <person name="Howarth C."/>
            <person name="Imamovic A."/>
            <person name="Ireland A."/>
            <person name="Larimer J."/>
            <person name="McCowan C."/>
            <person name="Murphy C."/>
            <person name="Pearson M."/>
            <person name="Poon T.W."/>
            <person name="Priest M."/>
            <person name="Roberts A."/>
            <person name="Saif S."/>
            <person name="Shea T."/>
            <person name="Sisk P."/>
            <person name="Sykes S."/>
            <person name="Wortman J."/>
            <person name="Nusbaum C."/>
            <person name="Birren B."/>
        </authorList>
    </citation>
    <scope>NUCLEOTIDE SEQUENCE [LARGE SCALE GENOMIC DNA]</scope>
    <source>
        <strain evidence="8">ACB1</strain>
    </source>
</reference>
<keyword evidence="3 7" id="KW-0812">Transmembrane</keyword>
<keyword evidence="4 7" id="KW-1133">Transmembrane helix</keyword>
<sequence length="427" mass="46317">MKDNKTKEKSLLFKLLGQEKTQNITIPVFAIVLSLFAGAVIILLQGKNPLIAYMNLLQGSGILPKESYAGYKNILTDFCSFLNAWTPMIFASLAVAVALRAGLFNIGVAGQMLTAGFVSSVFIGYSNLPAFLAKPLVILIGIGVGMALGAFIGVLKHRFNINEVVSTIMVNYIAQYVIAFFINTYYVNPTSRQSKPVSVASRLTLMDTLVGNLKIDIPLAIVLALLVAVLIQFVLDRTCFGFEIKSVGFSKKASRYAGIPVGKNLVLTMALSGALAGLAGVSYYLGYFGSIQPRVLPSMGFDSIAVALLGNSNPIGIVFFSFFITILSKGSTYMNSASGLESEIASVITGIILLFSACNAYIRYLVNKEKLEREEQNKRQDKSRAEGTEGERKEKVGEIKNKEENKEEKRAVEEDKGETNVMEGGEA</sequence>
<reference evidence="8" key="1">
    <citation type="submission" date="2011-08" db="EMBL/GenBank/DDBJ databases">
        <authorList>
            <consortium name="The Broad Institute Genome Sequencing Platform"/>
            <person name="Earl A."/>
            <person name="Ward D."/>
            <person name="Feldgarden M."/>
            <person name="Gevers D."/>
            <person name="Sizova M."/>
            <person name="Hazen A."/>
            <person name="Epstein S."/>
            <person name="Young S.K."/>
            <person name="Zeng Q."/>
            <person name="Gargeya S."/>
            <person name="Fitzgerald M."/>
            <person name="Haas B."/>
            <person name="Abouelleil A."/>
            <person name="Alvarado L."/>
            <person name="Arachchi H.M."/>
            <person name="Berlin A."/>
            <person name="Brown A."/>
            <person name="Chapman S.B."/>
            <person name="Chen Z."/>
            <person name="Dunbar C."/>
            <person name="Freedman E."/>
            <person name="Gearin G."/>
            <person name="Gellesch M."/>
            <person name="Goldberg J."/>
            <person name="Griggs A."/>
            <person name="Gujja S."/>
            <person name="Heiman D."/>
            <person name="Howarth C."/>
            <person name="Larson L."/>
            <person name="Lui A."/>
            <person name="MacDonald P.J.P."/>
            <person name="Montmayeur A."/>
            <person name="Murphy C."/>
            <person name="Neiman D."/>
            <person name="Pearson M."/>
            <person name="Priest M."/>
            <person name="Roberts A."/>
            <person name="Saif S."/>
            <person name="Shea T."/>
            <person name="Shenoy N."/>
            <person name="Sisk P."/>
            <person name="Stolte C."/>
            <person name="Sykes S."/>
            <person name="Wortman J."/>
            <person name="Nusbaum C."/>
            <person name="Birren B."/>
        </authorList>
    </citation>
    <scope>NUCLEOTIDE SEQUENCE</scope>
    <source>
        <strain evidence="8">ACB1</strain>
    </source>
</reference>
<name>G9WQ50_9FIRM</name>
<keyword evidence="5 7" id="KW-0472">Membrane</keyword>
<keyword evidence="9" id="KW-1185">Reference proteome</keyword>
<dbReference type="GO" id="GO:0005886">
    <property type="term" value="C:plasma membrane"/>
    <property type="evidence" value="ECO:0007669"/>
    <property type="project" value="UniProtKB-SubCell"/>
</dbReference>
<comment type="caution">
    <text evidence="8">The sequence shown here is derived from an EMBL/GenBank/DDBJ whole genome shotgun (WGS) entry which is preliminary data.</text>
</comment>
<gene>
    <name evidence="8" type="ORF">HMPREF9625_01483</name>
</gene>
<feature type="transmembrane region" description="Helical" evidence="7">
    <location>
        <begin position="347"/>
        <end position="366"/>
    </location>
</feature>
<accession>G9WQ50</accession>
<organism evidence="8 9">
    <name type="scientific">Oribacterium parvum ACB1</name>
    <dbReference type="NCBI Taxonomy" id="796943"/>
    <lineage>
        <taxon>Bacteria</taxon>
        <taxon>Bacillati</taxon>
        <taxon>Bacillota</taxon>
        <taxon>Clostridia</taxon>
        <taxon>Lachnospirales</taxon>
        <taxon>Lachnospiraceae</taxon>
        <taxon>Oribacterium</taxon>
    </lineage>
</organism>
<protein>
    <recommendedName>
        <fullName evidence="10">ABC transporter permease</fullName>
    </recommendedName>
</protein>
<evidence type="ECO:0000256" key="3">
    <source>
        <dbReference type="ARBA" id="ARBA00022692"/>
    </source>
</evidence>
<keyword evidence="2" id="KW-1003">Cell membrane</keyword>